<protein>
    <submittedName>
        <fullName evidence="2">Uncharacterized protein</fullName>
    </submittedName>
</protein>
<organism evidence="2">
    <name type="scientific">marine sediment metagenome</name>
    <dbReference type="NCBI Taxonomy" id="412755"/>
    <lineage>
        <taxon>unclassified sequences</taxon>
        <taxon>metagenomes</taxon>
        <taxon>ecological metagenomes</taxon>
    </lineage>
</organism>
<keyword evidence="1" id="KW-0472">Membrane</keyword>
<keyword evidence="1" id="KW-1133">Transmembrane helix</keyword>
<evidence type="ECO:0000256" key="1">
    <source>
        <dbReference type="SAM" id="Phobius"/>
    </source>
</evidence>
<accession>A0A0F9EV65</accession>
<gene>
    <name evidence="2" type="ORF">LCGC14_2028970</name>
</gene>
<dbReference type="AlphaFoldDB" id="A0A0F9EV65"/>
<name>A0A0F9EV65_9ZZZZ</name>
<dbReference type="EMBL" id="LAZR01023581">
    <property type="protein sequence ID" value="KKL78023.1"/>
    <property type="molecule type" value="Genomic_DNA"/>
</dbReference>
<keyword evidence="1" id="KW-0812">Transmembrane</keyword>
<feature type="transmembrane region" description="Helical" evidence="1">
    <location>
        <begin position="46"/>
        <end position="64"/>
    </location>
</feature>
<evidence type="ECO:0000313" key="2">
    <source>
        <dbReference type="EMBL" id="KKL78023.1"/>
    </source>
</evidence>
<comment type="caution">
    <text evidence="2">The sequence shown here is derived from an EMBL/GenBank/DDBJ whole genome shotgun (WGS) entry which is preliminary data.</text>
</comment>
<reference evidence="2" key="1">
    <citation type="journal article" date="2015" name="Nature">
        <title>Complex archaea that bridge the gap between prokaryotes and eukaryotes.</title>
        <authorList>
            <person name="Spang A."/>
            <person name="Saw J.H."/>
            <person name="Jorgensen S.L."/>
            <person name="Zaremba-Niedzwiedzka K."/>
            <person name="Martijn J."/>
            <person name="Lind A.E."/>
            <person name="van Eijk R."/>
            <person name="Schleper C."/>
            <person name="Guy L."/>
            <person name="Ettema T.J."/>
        </authorList>
    </citation>
    <scope>NUCLEOTIDE SEQUENCE</scope>
</reference>
<sequence>MSERAAPAQDYESALNKDTDRLAEFEDHRTGLIHKLQHALHQTPSLVPLIVLVLSIVIFGALLGS</sequence>
<feature type="non-terminal residue" evidence="2">
    <location>
        <position position="65"/>
    </location>
</feature>
<proteinExistence type="predicted"/>